<protein>
    <submittedName>
        <fullName evidence="2">Uncharacterized protein</fullName>
    </submittedName>
</protein>
<evidence type="ECO:0000256" key="1">
    <source>
        <dbReference type="SAM" id="MobiDB-lite"/>
    </source>
</evidence>
<accession>A0A1X0N9X6</accession>
<gene>
    <name evidence="2" type="ORF">BZK31_06465</name>
</gene>
<organism evidence="2 3">
    <name type="scientific">Pseudomonas floridensis</name>
    <dbReference type="NCBI Taxonomy" id="1958950"/>
    <lineage>
        <taxon>Bacteria</taxon>
        <taxon>Pseudomonadati</taxon>
        <taxon>Pseudomonadota</taxon>
        <taxon>Gammaproteobacteria</taxon>
        <taxon>Pseudomonadales</taxon>
        <taxon>Pseudomonadaceae</taxon>
        <taxon>Pseudomonas</taxon>
    </lineage>
</organism>
<comment type="caution">
    <text evidence="2">The sequence shown here is derived from an EMBL/GenBank/DDBJ whole genome shotgun (WGS) entry which is preliminary data.</text>
</comment>
<evidence type="ECO:0000313" key="3">
    <source>
        <dbReference type="Proteomes" id="UP000192815"/>
    </source>
</evidence>
<dbReference type="AlphaFoldDB" id="A0A1X0N9X6"/>
<name>A0A1X0N9X6_9PSED</name>
<reference evidence="3" key="1">
    <citation type="submission" date="2017-02" db="EMBL/GenBank/DDBJ databases">
        <title>Pseudomonas floridae sp. nov., a novel pathogenic bacterial species isolated from tomato.</title>
        <authorList>
            <person name="Timilsina S."/>
            <person name="Vallad G.E."/>
            <person name="Jones J.B."/>
        </authorList>
    </citation>
    <scope>NUCLEOTIDE SEQUENCE [LARGE SCALE GENOMIC DNA]</scope>
    <source>
        <strain evidence="3">GEV388</strain>
    </source>
</reference>
<evidence type="ECO:0000313" key="2">
    <source>
        <dbReference type="EMBL" id="ORC60502.1"/>
    </source>
</evidence>
<dbReference type="EMBL" id="MUIO01000019">
    <property type="protein sequence ID" value="ORC60502.1"/>
    <property type="molecule type" value="Genomic_DNA"/>
</dbReference>
<feature type="region of interest" description="Disordered" evidence="1">
    <location>
        <begin position="387"/>
        <end position="428"/>
    </location>
</feature>
<proteinExistence type="predicted"/>
<dbReference type="OrthoDB" id="7024978at2"/>
<keyword evidence="3" id="KW-1185">Reference proteome</keyword>
<dbReference type="Proteomes" id="UP000192815">
    <property type="component" value="Unassembled WGS sequence"/>
</dbReference>
<dbReference type="RefSeq" id="WP_157900707.1">
    <property type="nucleotide sequence ID" value="NZ_CBCRZR010000005.1"/>
</dbReference>
<feature type="region of interest" description="Disordered" evidence="1">
    <location>
        <begin position="652"/>
        <end position="673"/>
    </location>
</feature>
<sequence length="673" mass="73135">MTKSDPIAAEQTRQNVLKKRSNRLRNAARLGLPPPELNGVLGAIPGDERYLWPKSLSGSDMTVKVPNSVNLSASEILTFYLNNELLEERTLVDPTNDPNERSYLIEADKFSVEGKYDVYYRHQTIFGNPQDSEVQAFHVDHTNPNGNQGGTAPVFPTDIIENGLTAAYFDTEPPVSYVEITIPRSSDITAGDTILLYWGTGPKQAEEDIVPIFVHDVTEQEAADAQQHQKDPVVQLGRDIIDTLDAGKIGVLYRYLDRSGNLGQPSMWQEIYVDLRPLPTNLPAPVVDLAADGLIDRADARLGVCVEIPSAYGNSETDDLIQVRWHETDVSPVPLSGFPMLIPIDWPTLSAGGQTIEDEVDVGYSVIRGLAGTQSPKIKVQVNFTVAGEEPDPDPNPGGPDPINDKLPNVVVTGESGGPDNELVDADKGKPATVSLTPIPVKTGENLSFYWGTLKPAVCVMTVDDTTADPVKVTVPWDTIQEGGYNEKLPVYYTTSNGINEQESARTEVKVQVVDLIGLKPVAFPDQWPESTVGPVINCCSLPWNGIRIKVFDTDNFEAGDSIGVSWEAYSDIDGNQLITGTEKSFGPEELTDDMVRDGFNMTIPYDPCVEPIHTNGSGFVTYTLTKKSGQTGSQVTRVLVSRNLGSGDLCSPENPGNCGPARGAEMPIPNDK</sequence>